<keyword evidence="1" id="KW-0175">Coiled coil</keyword>
<name>A0ABR3PVN5_9TREE</name>
<accession>A0ABR3PVN5</accession>
<feature type="region of interest" description="Disordered" evidence="2">
    <location>
        <begin position="91"/>
        <end position="182"/>
    </location>
</feature>
<evidence type="ECO:0000256" key="1">
    <source>
        <dbReference type="SAM" id="Coils"/>
    </source>
</evidence>
<evidence type="ECO:0000313" key="3">
    <source>
        <dbReference type="EMBL" id="KAL1406529.1"/>
    </source>
</evidence>
<evidence type="ECO:0000256" key="2">
    <source>
        <dbReference type="SAM" id="MobiDB-lite"/>
    </source>
</evidence>
<feature type="compositionally biased region" description="Low complexity" evidence="2">
    <location>
        <begin position="167"/>
        <end position="176"/>
    </location>
</feature>
<feature type="compositionally biased region" description="Low complexity" evidence="2">
    <location>
        <begin position="126"/>
        <end position="155"/>
    </location>
</feature>
<proteinExistence type="predicted"/>
<dbReference type="EMBL" id="JBBXJM010000006">
    <property type="protein sequence ID" value="KAL1406529.1"/>
    <property type="molecule type" value="Genomic_DNA"/>
</dbReference>
<reference evidence="3 4" key="1">
    <citation type="submission" date="2023-08" db="EMBL/GenBank/DDBJ databases">
        <title>Annotated Genome Sequence of Vanrija albida AlHP1.</title>
        <authorList>
            <person name="Herzog R."/>
        </authorList>
    </citation>
    <scope>NUCLEOTIDE SEQUENCE [LARGE SCALE GENOMIC DNA]</scope>
    <source>
        <strain evidence="3 4">AlHP1</strain>
    </source>
</reference>
<gene>
    <name evidence="3" type="ORF">Q8F55_008234</name>
</gene>
<comment type="caution">
    <text evidence="3">The sequence shown here is derived from an EMBL/GenBank/DDBJ whole genome shotgun (WGS) entry which is preliminary data.</text>
</comment>
<feature type="compositionally biased region" description="Basic and acidic residues" evidence="2">
    <location>
        <begin position="106"/>
        <end position="115"/>
    </location>
</feature>
<dbReference type="Proteomes" id="UP001565368">
    <property type="component" value="Unassembled WGS sequence"/>
</dbReference>
<organism evidence="3 4">
    <name type="scientific">Vanrija albida</name>
    <dbReference type="NCBI Taxonomy" id="181172"/>
    <lineage>
        <taxon>Eukaryota</taxon>
        <taxon>Fungi</taxon>
        <taxon>Dikarya</taxon>
        <taxon>Basidiomycota</taxon>
        <taxon>Agaricomycotina</taxon>
        <taxon>Tremellomycetes</taxon>
        <taxon>Trichosporonales</taxon>
        <taxon>Trichosporonaceae</taxon>
        <taxon>Vanrija</taxon>
    </lineage>
</organism>
<feature type="coiled-coil region" evidence="1">
    <location>
        <begin position="192"/>
        <end position="226"/>
    </location>
</feature>
<evidence type="ECO:0000313" key="4">
    <source>
        <dbReference type="Proteomes" id="UP001565368"/>
    </source>
</evidence>
<sequence>MPSARFKYYTLDDNVHVEFRSVRGQGHPYPSIEEAVGMLRVPEVLYSRHATTVVLDAFVSYRLRHQRAKQAVSDDLEQLFHEMPQISRQVSETRTRYRLPPPTSHRRVEAEHAAEPDILASPVSDTSELSLASEASSSTRTTVRTPEPQQPPEQRIMIHQDAGPCDPESLLLLPPEGEFDEPPPPPYAQTQLVHLEARLREVEAALARSERARRDAEDELRVSRAMAAELAHRRAQAKLRRQLPPQPPVPRGVCSTIVAPVAPRIVVPPRCSSIRQPNPPLCSNARADRWPAGAVTPSSPPVTLRRIW</sequence>
<dbReference type="RefSeq" id="XP_069206473.1">
    <property type="nucleotide sequence ID" value="XM_069356632.1"/>
</dbReference>
<keyword evidence="4" id="KW-1185">Reference proteome</keyword>
<dbReference type="GeneID" id="95989277"/>
<protein>
    <submittedName>
        <fullName evidence="3">Uncharacterized protein</fullName>
    </submittedName>
</protein>